<proteinExistence type="predicted"/>
<keyword evidence="5" id="KW-1185">Reference proteome</keyword>
<dbReference type="Gene3D" id="3.60.21.10">
    <property type="match status" value="1"/>
</dbReference>
<dbReference type="InterPro" id="IPR019546">
    <property type="entry name" value="TAT_signal_bac_arc"/>
</dbReference>
<dbReference type="Proteomes" id="UP000718451">
    <property type="component" value="Unassembled WGS sequence"/>
</dbReference>
<dbReference type="PANTHER" id="PTHR31302:SF31">
    <property type="entry name" value="PHOSPHODIESTERASE YAEI"/>
    <property type="match status" value="1"/>
</dbReference>
<evidence type="ECO:0000259" key="3">
    <source>
        <dbReference type="Pfam" id="PF00149"/>
    </source>
</evidence>
<dbReference type="EMBL" id="JAAWWL010000002">
    <property type="protein sequence ID" value="NKI33289.1"/>
    <property type="molecule type" value="Genomic_DNA"/>
</dbReference>
<feature type="domain" description="Calcineurin-like phosphoesterase" evidence="3">
    <location>
        <begin position="53"/>
        <end position="218"/>
    </location>
</feature>
<reference evidence="4 5" key="1">
    <citation type="submission" date="2020-04" db="EMBL/GenBank/DDBJ databases">
        <authorList>
            <person name="Yoon J."/>
        </authorList>
    </citation>
    <scope>NUCLEOTIDE SEQUENCE [LARGE SCALE GENOMIC DNA]</scope>
    <source>
        <strain evidence="4 5">DJ-13</strain>
    </source>
</reference>
<dbReference type="InterPro" id="IPR029052">
    <property type="entry name" value="Metallo-depent_PP-like"/>
</dbReference>
<gene>
    <name evidence="4" type="ORF">HCU67_15130</name>
</gene>
<name>A0ABX1GUH4_9FLAO</name>
<dbReference type="PANTHER" id="PTHR31302">
    <property type="entry name" value="TRANSMEMBRANE PROTEIN WITH METALLOPHOSPHOESTERASE DOMAIN-RELATED"/>
    <property type="match status" value="1"/>
</dbReference>
<dbReference type="InterPro" id="IPR004843">
    <property type="entry name" value="Calcineurin-like_PHP"/>
</dbReference>
<dbReference type="NCBIfam" id="TIGR01409">
    <property type="entry name" value="TAT_signal_seq"/>
    <property type="match status" value="1"/>
</dbReference>
<evidence type="ECO:0000256" key="2">
    <source>
        <dbReference type="ARBA" id="ARBA00022801"/>
    </source>
</evidence>
<evidence type="ECO:0000313" key="5">
    <source>
        <dbReference type="Proteomes" id="UP000718451"/>
    </source>
</evidence>
<dbReference type="RefSeq" id="WP_168553426.1">
    <property type="nucleotide sequence ID" value="NZ_JAAWWL010000002.1"/>
</dbReference>
<keyword evidence="2" id="KW-0378">Hydrolase</keyword>
<accession>A0ABX1GUH4</accession>
<evidence type="ECO:0000256" key="1">
    <source>
        <dbReference type="ARBA" id="ARBA00022723"/>
    </source>
</evidence>
<protein>
    <submittedName>
        <fullName evidence="4">Twin-arginine translocation signal domain-containing protein</fullName>
    </submittedName>
</protein>
<dbReference type="SUPFAM" id="SSF56300">
    <property type="entry name" value="Metallo-dependent phosphatases"/>
    <property type="match status" value="1"/>
</dbReference>
<evidence type="ECO:0000313" key="4">
    <source>
        <dbReference type="EMBL" id="NKI33289.1"/>
    </source>
</evidence>
<comment type="caution">
    <text evidence="4">The sequence shown here is derived from an EMBL/GenBank/DDBJ whole genome shotgun (WGS) entry which is preliminary data.</text>
</comment>
<keyword evidence="1" id="KW-0479">Metal-binding</keyword>
<dbReference type="Pfam" id="PF00149">
    <property type="entry name" value="Metallophos"/>
    <property type="match status" value="1"/>
</dbReference>
<organism evidence="4 5">
    <name type="scientific">Croceivirga thetidis</name>
    <dbReference type="NCBI Taxonomy" id="2721623"/>
    <lineage>
        <taxon>Bacteria</taxon>
        <taxon>Pseudomonadati</taxon>
        <taxon>Bacteroidota</taxon>
        <taxon>Flavobacteriia</taxon>
        <taxon>Flavobacteriales</taxon>
        <taxon>Flavobacteriaceae</taxon>
        <taxon>Croceivirga</taxon>
    </lineage>
</organism>
<sequence length="279" mass="31495">MNRRKFLQGSAALAGTGLLTGLYTWQIEPHWVEFVNRNLPIKNLPKHLSGKTLVQFSDIHVGPFVNDWFLIDSFELTKLLNPDIVVYTGDFVHYEGTKTRHHLADISKYFAKGKLGTFGILGNHDYGDTYSDEKVAANLIDILEGSGISVLRNEHKEIEGFNIMGLDDYWGTNFFPRNALNGYDSEIGNLVLCHNPDACDATIWGDYKGWILSGHTHGGQVRPPLMNAPILPIENKRYVAGEVKLHDGRTLYVNRALGHQEQLRFNVRPEITVFKLMST</sequence>
<dbReference type="InterPro" id="IPR051158">
    <property type="entry name" value="Metallophosphoesterase_sf"/>
</dbReference>